<reference evidence="1" key="1">
    <citation type="journal article" date="2019" name="PLoS Negl. Trop. Dis.">
        <title>Revisiting the worldwide diversity of Leptospira species in the environment.</title>
        <authorList>
            <person name="Vincent A.T."/>
            <person name="Schiettekatte O."/>
            <person name="Bourhy P."/>
            <person name="Veyrier F.J."/>
            <person name="Picardeau M."/>
        </authorList>
    </citation>
    <scope>NUCLEOTIDE SEQUENCE [LARGE SCALE GENOMIC DNA]</scope>
    <source>
        <strain evidence="1">201702454</strain>
    </source>
</reference>
<comment type="caution">
    <text evidence="1">The sequence shown here is derived from an EMBL/GenBank/DDBJ whole genome shotgun (WGS) entry which is preliminary data.</text>
</comment>
<protein>
    <submittedName>
        <fullName evidence="1">Uncharacterized protein</fullName>
    </submittedName>
</protein>
<gene>
    <name evidence="1" type="ORF">EHQ59_07720</name>
</gene>
<evidence type="ECO:0000313" key="2">
    <source>
        <dbReference type="Proteomes" id="UP000297609"/>
    </source>
</evidence>
<keyword evidence="2" id="KW-1185">Reference proteome</keyword>
<accession>A0A4V3JQ83</accession>
<organism evidence="1 2">
    <name type="scientific">Leptospira kemamanensis</name>
    <dbReference type="NCBI Taxonomy" id="2484942"/>
    <lineage>
        <taxon>Bacteria</taxon>
        <taxon>Pseudomonadati</taxon>
        <taxon>Spirochaetota</taxon>
        <taxon>Spirochaetia</taxon>
        <taxon>Leptospirales</taxon>
        <taxon>Leptospiraceae</taxon>
        <taxon>Leptospira</taxon>
    </lineage>
</organism>
<name>A0A4V3JQ83_9LEPT</name>
<dbReference type="Proteomes" id="UP000297609">
    <property type="component" value="Unassembled WGS sequence"/>
</dbReference>
<dbReference type="OrthoDB" id="328405at2"/>
<dbReference type="RefSeq" id="WP_135618977.1">
    <property type="nucleotide sequence ID" value="NZ_RQGG01000019.1"/>
</dbReference>
<dbReference type="Pfam" id="PF05345">
    <property type="entry name" value="He_PIG"/>
    <property type="match status" value="1"/>
</dbReference>
<evidence type="ECO:0000313" key="1">
    <source>
        <dbReference type="EMBL" id="TGL54073.1"/>
    </source>
</evidence>
<proteinExistence type="predicted"/>
<dbReference type="AlphaFoldDB" id="A0A4V3JQ83"/>
<sequence length="293" mass="32900">MIANMFFIRLFRLVFILMLSGISLFCSSEHPPRASQILTNLILYAEQVGQGSNDKEESEDNPSLFYTINSVTPKVLMENTNFVLEGKLLGSLSAIQLLGEGGYKYAHILEQSDSQILLHLQFCPKSELIFLKSNDPEVKEKIVLPCFGNFRYPLRNLVLNWMETIEPVSPLEPNQYIDSLRALGEIEFAIEPTLPLGLGLNQITGAVFGTPTETTNDEFKTFQITARLKEDPSIYIKSHLSLIVLTPEERENRKCRSISSTSTCRFPSPYTCSKANLCFSGQLSCVLDLRCGL</sequence>
<dbReference type="EMBL" id="RQGG01000019">
    <property type="protein sequence ID" value="TGL54073.1"/>
    <property type="molecule type" value="Genomic_DNA"/>
</dbReference>